<keyword evidence="2" id="KW-1185">Reference proteome</keyword>
<organism evidence="1 2">
    <name type="scientific">Sulfitobacter alexandrii</name>
    <dbReference type="NCBI Taxonomy" id="1917485"/>
    <lineage>
        <taxon>Bacteria</taxon>
        <taxon>Pseudomonadati</taxon>
        <taxon>Pseudomonadota</taxon>
        <taxon>Alphaproteobacteria</taxon>
        <taxon>Rhodobacterales</taxon>
        <taxon>Roseobacteraceae</taxon>
        <taxon>Sulfitobacter</taxon>
    </lineage>
</organism>
<dbReference type="PANTHER" id="PTHR47623:SF1">
    <property type="entry name" value="OS09G0287300 PROTEIN"/>
    <property type="match status" value="1"/>
</dbReference>
<gene>
    <name evidence="1" type="ORF">BOO69_02180</name>
</gene>
<sequence>MKRLILMRHAKSDWSGESLNDHDRQLNQRGRNSAHALGDWLRQKRLIPDEVLCSSAVRTRETLSGLGLPEGISTTFTRKLYLASMDEILGQMQRAQGDVVLMLGHNPGIGMCADALVTSPPDHPQFMAYPTGATLVADFDIDDWSAARWHKGSPEDFVVPKDL</sequence>
<dbReference type="STRING" id="1917485.BOO69_02180"/>
<dbReference type="SUPFAM" id="SSF53254">
    <property type="entry name" value="Phosphoglycerate mutase-like"/>
    <property type="match status" value="1"/>
</dbReference>
<dbReference type="Gene3D" id="3.40.50.1240">
    <property type="entry name" value="Phosphoglycerate mutase-like"/>
    <property type="match status" value="1"/>
</dbReference>
<evidence type="ECO:0000313" key="2">
    <source>
        <dbReference type="Proteomes" id="UP000181897"/>
    </source>
</evidence>
<reference evidence="1 2" key="1">
    <citation type="submission" date="2016-11" db="EMBL/GenBank/DDBJ databases">
        <title>Complete genome sequence of Sulfitobacter sp. AM1-D1, a toxic bacteria associated with marine dinoflagellate Alexandrium minutum in East China Sea.</title>
        <authorList>
            <person name="Yang Q."/>
            <person name="Zhang X."/>
            <person name="Tian X."/>
        </authorList>
    </citation>
    <scope>NUCLEOTIDE SEQUENCE [LARGE SCALE GENOMIC DNA]</scope>
    <source>
        <strain evidence="1 2">AM1-D1</strain>
    </source>
</reference>
<dbReference type="InterPro" id="IPR013078">
    <property type="entry name" value="His_Pase_superF_clade-1"/>
</dbReference>
<protein>
    <submittedName>
        <fullName evidence="1">Phosphoglycerate mutase</fullName>
    </submittedName>
</protein>
<dbReference type="Proteomes" id="UP000181897">
    <property type="component" value="Chromosome"/>
</dbReference>
<accession>A0A1J0WDG7</accession>
<dbReference type="EMBL" id="CP018076">
    <property type="protein sequence ID" value="APE42354.1"/>
    <property type="molecule type" value="Genomic_DNA"/>
</dbReference>
<dbReference type="AlphaFoldDB" id="A0A1J0WDG7"/>
<dbReference type="InterPro" id="IPR029033">
    <property type="entry name" value="His_PPase_superfam"/>
</dbReference>
<proteinExistence type="predicted"/>
<dbReference type="PANTHER" id="PTHR47623">
    <property type="entry name" value="OS09G0287300 PROTEIN"/>
    <property type="match status" value="1"/>
</dbReference>
<dbReference type="Pfam" id="PF00300">
    <property type="entry name" value="His_Phos_1"/>
    <property type="match status" value="1"/>
</dbReference>
<name>A0A1J0WDG7_9RHOB</name>
<dbReference type="RefSeq" id="WP_071969893.1">
    <property type="nucleotide sequence ID" value="NZ_CP018076.1"/>
</dbReference>
<evidence type="ECO:0000313" key="1">
    <source>
        <dbReference type="EMBL" id="APE42354.1"/>
    </source>
</evidence>
<dbReference type="CDD" id="cd07067">
    <property type="entry name" value="HP_PGM_like"/>
    <property type="match status" value="1"/>
</dbReference>
<dbReference type="OrthoDB" id="9810154at2"/>
<dbReference type="SMART" id="SM00855">
    <property type="entry name" value="PGAM"/>
    <property type="match status" value="1"/>
</dbReference>
<dbReference type="KEGG" id="suam:BOO69_02180"/>